<dbReference type="InterPro" id="IPR028366">
    <property type="entry name" value="PhoU"/>
</dbReference>
<protein>
    <recommendedName>
        <fullName evidence="7">PhoU domain-containing protein</fullName>
    </recommendedName>
</protein>
<comment type="caution">
    <text evidence="8">The sequence shown here is derived from an EMBL/GenBank/DDBJ whole genome shotgun (WGS) entry which is preliminary data.</text>
</comment>
<dbReference type="Gene3D" id="1.20.58.220">
    <property type="entry name" value="Phosphate transport system protein phou homolog 2, domain 2"/>
    <property type="match status" value="2"/>
</dbReference>
<dbReference type="SUPFAM" id="SSF109755">
    <property type="entry name" value="PhoU-like"/>
    <property type="match status" value="1"/>
</dbReference>
<keyword evidence="6" id="KW-0592">Phosphate transport</keyword>
<dbReference type="FunFam" id="1.20.58.220:FF:000004">
    <property type="entry name" value="Phosphate-specific transport system accessory protein PhoU"/>
    <property type="match status" value="1"/>
</dbReference>
<evidence type="ECO:0000256" key="6">
    <source>
        <dbReference type="ARBA" id="ARBA00022592"/>
    </source>
</evidence>
<evidence type="ECO:0000259" key="7">
    <source>
        <dbReference type="Pfam" id="PF01895"/>
    </source>
</evidence>
<comment type="subunit">
    <text evidence="3">Homodimer.</text>
</comment>
<comment type="similarity">
    <text evidence="2">Belongs to the PhoU family.</text>
</comment>
<dbReference type="NCBIfam" id="TIGR02135">
    <property type="entry name" value="phoU_full"/>
    <property type="match status" value="1"/>
</dbReference>
<evidence type="ECO:0000313" key="8">
    <source>
        <dbReference type="EMBL" id="OIQ97063.1"/>
    </source>
</evidence>
<comment type="subcellular location">
    <subcellularLocation>
        <location evidence="1">Cytoplasm</location>
    </subcellularLocation>
</comment>
<name>A0A1J5RYS3_9ZZZZ</name>
<keyword evidence="5" id="KW-0963">Cytoplasm</keyword>
<sequence>MPQSQHILTSFDAALAKLLDDLHAMASLAQRSLANSRTSLIDGNPDAAKASIADDDEIDQFEIDVTQDSTFLLTRFQPLASDLRQVVSAMRLCGDIERVADQAVNVARKARKLDRARVALYRDPLAAMYDLASTLFADALKAHTERDETLARGIKERDRAVDALNAEITELATEALTRDAQNVRDHLNVILIARHIERIGDHAKNIAENAIYAASDVDVRHQKSAPPSA</sequence>
<dbReference type="PANTHER" id="PTHR42930:SF3">
    <property type="entry name" value="PHOSPHATE-SPECIFIC TRANSPORT SYSTEM ACCESSORY PROTEIN PHOU"/>
    <property type="match status" value="1"/>
</dbReference>
<dbReference type="GO" id="GO:0006817">
    <property type="term" value="P:phosphate ion transport"/>
    <property type="evidence" value="ECO:0007669"/>
    <property type="project" value="UniProtKB-KW"/>
</dbReference>
<organism evidence="8">
    <name type="scientific">mine drainage metagenome</name>
    <dbReference type="NCBI Taxonomy" id="410659"/>
    <lineage>
        <taxon>unclassified sequences</taxon>
        <taxon>metagenomes</taxon>
        <taxon>ecological metagenomes</taxon>
    </lineage>
</organism>
<dbReference type="AlphaFoldDB" id="A0A1J5RYS3"/>
<evidence type="ECO:0000256" key="3">
    <source>
        <dbReference type="ARBA" id="ARBA00011738"/>
    </source>
</evidence>
<dbReference type="InterPro" id="IPR026022">
    <property type="entry name" value="PhoU_dom"/>
</dbReference>
<dbReference type="InterPro" id="IPR038078">
    <property type="entry name" value="PhoU-like_sf"/>
</dbReference>
<evidence type="ECO:0000256" key="5">
    <source>
        <dbReference type="ARBA" id="ARBA00022490"/>
    </source>
</evidence>
<dbReference type="GO" id="GO:0030643">
    <property type="term" value="P:intracellular phosphate ion homeostasis"/>
    <property type="evidence" value="ECO:0007669"/>
    <property type="project" value="InterPro"/>
</dbReference>
<accession>A0A1J5RYS3</accession>
<feature type="domain" description="PhoU" evidence="7">
    <location>
        <begin position="127"/>
        <end position="209"/>
    </location>
</feature>
<dbReference type="GO" id="GO:0045936">
    <property type="term" value="P:negative regulation of phosphate metabolic process"/>
    <property type="evidence" value="ECO:0007669"/>
    <property type="project" value="InterPro"/>
</dbReference>
<proteinExistence type="inferred from homology"/>
<dbReference type="EMBL" id="MLJW01000138">
    <property type="protein sequence ID" value="OIQ97063.1"/>
    <property type="molecule type" value="Genomic_DNA"/>
</dbReference>
<evidence type="ECO:0000256" key="1">
    <source>
        <dbReference type="ARBA" id="ARBA00004496"/>
    </source>
</evidence>
<dbReference type="PIRSF" id="PIRSF003107">
    <property type="entry name" value="PhoU"/>
    <property type="match status" value="1"/>
</dbReference>
<feature type="domain" description="PhoU" evidence="7">
    <location>
        <begin position="23"/>
        <end position="109"/>
    </location>
</feature>
<reference evidence="8" key="1">
    <citation type="submission" date="2016-10" db="EMBL/GenBank/DDBJ databases">
        <title>Sequence of Gallionella enrichment culture.</title>
        <authorList>
            <person name="Poehlein A."/>
            <person name="Muehling M."/>
            <person name="Daniel R."/>
        </authorList>
    </citation>
    <scope>NUCLEOTIDE SEQUENCE</scope>
</reference>
<evidence type="ECO:0000256" key="2">
    <source>
        <dbReference type="ARBA" id="ARBA00008107"/>
    </source>
</evidence>
<dbReference type="GO" id="GO:0005737">
    <property type="term" value="C:cytoplasm"/>
    <property type="evidence" value="ECO:0007669"/>
    <property type="project" value="UniProtKB-SubCell"/>
</dbReference>
<dbReference type="Pfam" id="PF01895">
    <property type="entry name" value="PhoU"/>
    <property type="match status" value="2"/>
</dbReference>
<keyword evidence="4" id="KW-0813">Transport</keyword>
<dbReference type="PANTHER" id="PTHR42930">
    <property type="entry name" value="PHOSPHATE-SPECIFIC TRANSPORT SYSTEM ACCESSORY PROTEIN PHOU"/>
    <property type="match status" value="1"/>
</dbReference>
<evidence type="ECO:0000256" key="4">
    <source>
        <dbReference type="ARBA" id="ARBA00022448"/>
    </source>
</evidence>
<gene>
    <name evidence="8" type="ORF">GALL_208880</name>
</gene>